<comment type="caution">
    <text evidence="2">The sequence shown here is derived from an EMBL/GenBank/DDBJ whole genome shotgun (WGS) entry which is preliminary data.</text>
</comment>
<organism evidence="2 3">
    <name type="scientific">Tetraparma gracilis</name>
    <dbReference type="NCBI Taxonomy" id="2962635"/>
    <lineage>
        <taxon>Eukaryota</taxon>
        <taxon>Sar</taxon>
        <taxon>Stramenopiles</taxon>
        <taxon>Ochrophyta</taxon>
        <taxon>Bolidophyceae</taxon>
        <taxon>Parmales</taxon>
        <taxon>Triparmaceae</taxon>
        <taxon>Tetraparma</taxon>
    </lineage>
</organism>
<evidence type="ECO:0000313" key="2">
    <source>
        <dbReference type="EMBL" id="GMI25402.1"/>
    </source>
</evidence>
<protein>
    <submittedName>
        <fullName evidence="2">Uncharacterized protein</fullName>
    </submittedName>
</protein>
<accession>A0ABQ6MFN0</accession>
<proteinExistence type="predicted"/>
<reference evidence="2 3" key="1">
    <citation type="journal article" date="2023" name="Commun. Biol.">
        <title>Genome analysis of Parmales, the sister group of diatoms, reveals the evolutionary specialization of diatoms from phago-mixotrophs to photoautotrophs.</title>
        <authorList>
            <person name="Ban H."/>
            <person name="Sato S."/>
            <person name="Yoshikawa S."/>
            <person name="Yamada K."/>
            <person name="Nakamura Y."/>
            <person name="Ichinomiya M."/>
            <person name="Sato N."/>
            <person name="Blanc-Mathieu R."/>
            <person name="Endo H."/>
            <person name="Kuwata A."/>
            <person name="Ogata H."/>
        </authorList>
    </citation>
    <scope>NUCLEOTIDE SEQUENCE [LARGE SCALE GENOMIC DNA]</scope>
</reference>
<name>A0ABQ6MFN0_9STRA</name>
<dbReference type="Proteomes" id="UP001165060">
    <property type="component" value="Unassembled WGS sequence"/>
</dbReference>
<gene>
    <name evidence="2" type="ORF">TeGR_g2613</name>
</gene>
<feature type="non-terminal residue" evidence="2">
    <location>
        <position position="220"/>
    </location>
</feature>
<keyword evidence="3" id="KW-1185">Reference proteome</keyword>
<keyword evidence="1" id="KW-0732">Signal</keyword>
<evidence type="ECO:0000313" key="3">
    <source>
        <dbReference type="Proteomes" id="UP001165060"/>
    </source>
</evidence>
<feature type="chain" id="PRO_5046615055" evidence="1">
    <location>
        <begin position="17"/>
        <end position="220"/>
    </location>
</feature>
<evidence type="ECO:0000256" key="1">
    <source>
        <dbReference type="SAM" id="SignalP"/>
    </source>
</evidence>
<sequence length="220" mass="22003">MHSLSLLGHSPALLRCAALGSSPCGAAELAAAAAAGPLIVAAPHTLVLAELPSGAPLVLSPHSPLPASAVLYNYESIPPPEEFGGASSGALDHPSLASEAVLELYRRHPLLDYSESNLANYPAHNLVGTHVPLGPGGVAAAGVRSGGALVARDIPVLFAGTLTPPRLAVVTSLRDAGVPVHAPTTATWGLYGAPLAQLAGRAAVVLSLNAWGGGGEWKAT</sequence>
<feature type="signal peptide" evidence="1">
    <location>
        <begin position="1"/>
        <end position="16"/>
    </location>
</feature>
<dbReference type="EMBL" id="BRYB01005512">
    <property type="protein sequence ID" value="GMI25402.1"/>
    <property type="molecule type" value="Genomic_DNA"/>
</dbReference>